<dbReference type="Proteomes" id="UP001456524">
    <property type="component" value="Unassembled WGS sequence"/>
</dbReference>
<evidence type="ECO:0000256" key="2">
    <source>
        <dbReference type="SAM" id="MobiDB-lite"/>
    </source>
</evidence>
<reference evidence="3 4" key="1">
    <citation type="journal article" date="2022" name="G3 (Bethesda)">
        <title>Enemy or ally: a genomic approach to elucidate the lifestyle of Phyllosticta citrichinaensis.</title>
        <authorList>
            <person name="Buijs V.A."/>
            <person name="Groenewald J.Z."/>
            <person name="Haridas S."/>
            <person name="LaButti K.M."/>
            <person name="Lipzen A."/>
            <person name="Martin F.M."/>
            <person name="Barry K."/>
            <person name="Grigoriev I.V."/>
            <person name="Crous P.W."/>
            <person name="Seidl M.F."/>
        </authorList>
    </citation>
    <scope>NUCLEOTIDE SEQUENCE [LARGE SCALE GENOMIC DNA]</scope>
    <source>
        <strain evidence="3 4">CBS 129764</strain>
    </source>
</reference>
<keyword evidence="4" id="KW-1185">Reference proteome</keyword>
<accession>A0ABR1XKZ5</accession>
<feature type="region of interest" description="Disordered" evidence="2">
    <location>
        <begin position="19"/>
        <end position="43"/>
    </location>
</feature>
<dbReference type="EMBL" id="JBBWUH010000008">
    <property type="protein sequence ID" value="KAK8159347.1"/>
    <property type="molecule type" value="Genomic_DNA"/>
</dbReference>
<proteinExistence type="predicted"/>
<evidence type="ECO:0000256" key="1">
    <source>
        <dbReference type="SAM" id="Coils"/>
    </source>
</evidence>
<comment type="caution">
    <text evidence="3">The sequence shown here is derived from an EMBL/GenBank/DDBJ whole genome shotgun (WGS) entry which is preliminary data.</text>
</comment>
<gene>
    <name evidence="3" type="ORF">IWX90DRAFT_417310</name>
</gene>
<keyword evidence="1" id="KW-0175">Coiled coil</keyword>
<organism evidence="3 4">
    <name type="scientific">Phyllosticta citrichinensis</name>
    <dbReference type="NCBI Taxonomy" id="1130410"/>
    <lineage>
        <taxon>Eukaryota</taxon>
        <taxon>Fungi</taxon>
        <taxon>Dikarya</taxon>
        <taxon>Ascomycota</taxon>
        <taxon>Pezizomycotina</taxon>
        <taxon>Dothideomycetes</taxon>
        <taxon>Dothideomycetes incertae sedis</taxon>
        <taxon>Botryosphaeriales</taxon>
        <taxon>Phyllostictaceae</taxon>
        <taxon>Phyllosticta</taxon>
    </lineage>
</organism>
<sequence length="318" mass="35565">MWAALSGFVFGSRPISDMDASDNQSVDHSNDVSASKATDSGADEFDKGVTEDAFAIYARLVETHNKLRQALEKLECNMKSTAGALKAIMVDLGSVLVGDTADLPEDTVYDIVPARSQPPLDSYITQCVIDQDSLRAWIRIIEEALTRMFGAVRELHQPVEKTSFAIHMALAKMLPLMDPPTLATSDATTNYSDEEINKSFRKGIDCLEHLVKTQKNQLARYQVEDLKPFLDRVKHTMLSVDHAFVAFRVDIENDATFGALLRRIFDDRDPVKVSEALEKALAVIEEDFLENFVDIYNNLKEFFKQLEGLQETHGIDSA</sequence>
<evidence type="ECO:0000313" key="4">
    <source>
        <dbReference type="Proteomes" id="UP001456524"/>
    </source>
</evidence>
<name>A0ABR1XKZ5_9PEZI</name>
<feature type="compositionally biased region" description="Polar residues" evidence="2">
    <location>
        <begin position="21"/>
        <end position="38"/>
    </location>
</feature>
<evidence type="ECO:0000313" key="3">
    <source>
        <dbReference type="EMBL" id="KAK8159347.1"/>
    </source>
</evidence>
<protein>
    <submittedName>
        <fullName evidence="3">Uncharacterized protein</fullName>
    </submittedName>
</protein>
<feature type="coiled-coil region" evidence="1">
    <location>
        <begin position="57"/>
        <end position="84"/>
    </location>
</feature>